<dbReference type="InterPro" id="IPR050706">
    <property type="entry name" value="Cyclic-di-GMP_PDE-like"/>
</dbReference>
<organism evidence="3 4">
    <name type="scientific">Pseudonocardia hydrocarbonoxydans</name>
    <dbReference type="NCBI Taxonomy" id="76726"/>
    <lineage>
        <taxon>Bacteria</taxon>
        <taxon>Bacillati</taxon>
        <taxon>Actinomycetota</taxon>
        <taxon>Actinomycetes</taxon>
        <taxon>Pseudonocardiales</taxon>
        <taxon>Pseudonocardiaceae</taxon>
        <taxon>Pseudonocardia</taxon>
    </lineage>
</organism>
<dbReference type="AlphaFoldDB" id="A0A4Y3WQG6"/>
<dbReference type="Gene3D" id="3.20.20.450">
    <property type="entry name" value="EAL domain"/>
    <property type="match status" value="1"/>
</dbReference>
<sequence>MTLPVTAVKIDRSFTAGMTTDPTRATIVRTVAQLASELGLRCVVEGIESRSQLDALPPGLLGQGYLLGRPGPDPGVWCGARRPGPAGGGRDSAGP</sequence>
<dbReference type="PROSITE" id="PS50883">
    <property type="entry name" value="EAL"/>
    <property type="match status" value="1"/>
</dbReference>
<evidence type="ECO:0000259" key="2">
    <source>
        <dbReference type="PROSITE" id="PS50883"/>
    </source>
</evidence>
<feature type="domain" description="EAL" evidence="2">
    <location>
        <begin position="1"/>
        <end position="84"/>
    </location>
</feature>
<comment type="caution">
    <text evidence="3">The sequence shown here is derived from an EMBL/GenBank/DDBJ whole genome shotgun (WGS) entry which is preliminary data.</text>
</comment>
<dbReference type="GO" id="GO:0071111">
    <property type="term" value="F:cyclic-guanylate-specific phosphodiesterase activity"/>
    <property type="evidence" value="ECO:0007669"/>
    <property type="project" value="InterPro"/>
</dbReference>
<protein>
    <recommendedName>
        <fullName evidence="2">EAL domain-containing protein</fullName>
    </recommendedName>
</protein>
<keyword evidence="4" id="KW-1185">Reference proteome</keyword>
<dbReference type="Proteomes" id="UP000320338">
    <property type="component" value="Unassembled WGS sequence"/>
</dbReference>
<evidence type="ECO:0000256" key="1">
    <source>
        <dbReference type="SAM" id="MobiDB-lite"/>
    </source>
</evidence>
<dbReference type="Pfam" id="PF00563">
    <property type="entry name" value="EAL"/>
    <property type="match status" value="1"/>
</dbReference>
<name>A0A4Y3WQG6_9PSEU</name>
<proteinExistence type="predicted"/>
<evidence type="ECO:0000313" key="3">
    <source>
        <dbReference type="EMBL" id="GEC20049.1"/>
    </source>
</evidence>
<evidence type="ECO:0000313" key="4">
    <source>
        <dbReference type="Proteomes" id="UP000320338"/>
    </source>
</evidence>
<dbReference type="EMBL" id="BJNG01000017">
    <property type="protein sequence ID" value="GEC20049.1"/>
    <property type="molecule type" value="Genomic_DNA"/>
</dbReference>
<dbReference type="PANTHER" id="PTHR33121">
    <property type="entry name" value="CYCLIC DI-GMP PHOSPHODIESTERASE PDEF"/>
    <property type="match status" value="1"/>
</dbReference>
<dbReference type="PANTHER" id="PTHR33121:SF70">
    <property type="entry name" value="SIGNALING PROTEIN YKOW"/>
    <property type="match status" value="1"/>
</dbReference>
<feature type="compositionally biased region" description="Gly residues" evidence="1">
    <location>
        <begin position="85"/>
        <end position="95"/>
    </location>
</feature>
<feature type="region of interest" description="Disordered" evidence="1">
    <location>
        <begin position="72"/>
        <end position="95"/>
    </location>
</feature>
<accession>A0A4Y3WQG6</accession>
<gene>
    <name evidence="3" type="ORF">PHY01_23320</name>
</gene>
<dbReference type="SUPFAM" id="SSF141868">
    <property type="entry name" value="EAL domain-like"/>
    <property type="match status" value="1"/>
</dbReference>
<dbReference type="InterPro" id="IPR035919">
    <property type="entry name" value="EAL_sf"/>
</dbReference>
<dbReference type="InterPro" id="IPR001633">
    <property type="entry name" value="EAL_dom"/>
</dbReference>
<reference evidence="3 4" key="1">
    <citation type="submission" date="2019-06" db="EMBL/GenBank/DDBJ databases">
        <title>Whole genome shotgun sequence of Pseudonocardia hydrocarbonoxydans NBRC 14498.</title>
        <authorList>
            <person name="Hosoyama A."/>
            <person name="Uohara A."/>
            <person name="Ohji S."/>
            <person name="Ichikawa N."/>
        </authorList>
    </citation>
    <scope>NUCLEOTIDE SEQUENCE [LARGE SCALE GENOMIC DNA]</scope>
    <source>
        <strain evidence="3 4">NBRC 14498</strain>
    </source>
</reference>